<evidence type="ECO:0000259" key="3">
    <source>
        <dbReference type="Pfam" id="PF00588"/>
    </source>
</evidence>
<feature type="domain" description="tRNA/rRNA methyltransferase SpoU type" evidence="3">
    <location>
        <begin position="281"/>
        <end position="360"/>
    </location>
</feature>
<dbReference type="Gene3D" id="3.40.1280.10">
    <property type="match status" value="2"/>
</dbReference>
<reference evidence="4" key="2">
    <citation type="submission" date="2021-09" db="EMBL/GenBank/DDBJ databases">
        <authorList>
            <person name="Gilroy R."/>
        </authorList>
    </citation>
    <scope>NUCLEOTIDE SEQUENCE</scope>
    <source>
        <strain evidence="4">USAMLcec12-2067</strain>
    </source>
</reference>
<evidence type="ECO:0000313" key="5">
    <source>
        <dbReference type="Proteomes" id="UP000789325"/>
    </source>
</evidence>
<dbReference type="Proteomes" id="UP000789325">
    <property type="component" value="Unassembled WGS sequence"/>
</dbReference>
<dbReference type="SUPFAM" id="SSF55315">
    <property type="entry name" value="L30e-like"/>
    <property type="match status" value="1"/>
</dbReference>
<dbReference type="GO" id="GO:0003723">
    <property type="term" value="F:RNA binding"/>
    <property type="evidence" value="ECO:0007669"/>
    <property type="project" value="InterPro"/>
</dbReference>
<evidence type="ECO:0000256" key="2">
    <source>
        <dbReference type="ARBA" id="ARBA00022679"/>
    </source>
</evidence>
<gene>
    <name evidence="4" type="ORF">K8V16_05975</name>
</gene>
<keyword evidence="2" id="KW-0808">Transferase</keyword>
<comment type="caution">
    <text evidence="4">The sequence shown here is derived from an EMBL/GenBank/DDBJ whole genome shotgun (WGS) entry which is preliminary data.</text>
</comment>
<dbReference type="InterPro" id="IPR029064">
    <property type="entry name" value="Ribosomal_eL30-like_sf"/>
</dbReference>
<dbReference type="InterPro" id="IPR051259">
    <property type="entry name" value="rRNA_Methyltransferase"/>
</dbReference>
<protein>
    <submittedName>
        <fullName evidence="4">RNA methyltransferase</fullName>
    </submittedName>
</protein>
<dbReference type="CDD" id="cd18095">
    <property type="entry name" value="SpoU-like_rRNA-MTase"/>
    <property type="match status" value="1"/>
</dbReference>
<dbReference type="PANTHER" id="PTHR43191:SF12">
    <property type="entry name" value="RRNA METHYLASE"/>
    <property type="match status" value="1"/>
</dbReference>
<name>A0A9D2VJX8_9ACTN</name>
<accession>A0A9D2VJX8</accession>
<organism evidence="4 5">
    <name type="scientific">Rubneribacter badeniensis</name>
    <dbReference type="NCBI Taxonomy" id="2070688"/>
    <lineage>
        <taxon>Bacteria</taxon>
        <taxon>Bacillati</taxon>
        <taxon>Actinomycetota</taxon>
        <taxon>Coriobacteriia</taxon>
        <taxon>Eggerthellales</taxon>
        <taxon>Eggerthellaceae</taxon>
        <taxon>Rubneribacter</taxon>
    </lineage>
</organism>
<dbReference type="InterPro" id="IPR029028">
    <property type="entry name" value="Alpha/beta_knot_MTases"/>
</dbReference>
<dbReference type="Pfam" id="PF00588">
    <property type="entry name" value="SpoU_methylase"/>
    <property type="match status" value="2"/>
</dbReference>
<dbReference type="EMBL" id="DYZL01000122">
    <property type="protein sequence ID" value="HJH43327.1"/>
    <property type="molecule type" value="Genomic_DNA"/>
</dbReference>
<dbReference type="InterPro" id="IPR001537">
    <property type="entry name" value="SpoU_MeTrfase"/>
</dbReference>
<sequence length="367" mass="37877">MIVEVSTLDDERLDAYARLTEAQLRSKLEPERALFIAESGKVIERALAGGMEPLSLLMEEKWRVPMQPIIDEVAARWGEGVPVFVAPHDELAKLTGFELTRGALGAFRRPALPSVADVVAGARRIAVLEDITNHTNVGAIFRSAAALGVDAVLVTPACYDPLYRRAVRVSMGTVFQVPWTRIGAADVGEDAVSGRAADAGSWAVEDSTSAGAREAGAGADAAGARAVDGRAADAMGVGAVGEGTADVAGVHAVATRATGADAAGAHAPASRAAGVGGWAVEGVPLLHELGFKTAAMALSDASVPLDDPALNAEERLAIVLGTEGDGLARDTIARCDYTVRIPMARGVDSLNVAAASAVAFWQLRARA</sequence>
<dbReference type="SUPFAM" id="SSF75217">
    <property type="entry name" value="alpha/beta knot"/>
    <property type="match status" value="2"/>
</dbReference>
<evidence type="ECO:0000313" key="4">
    <source>
        <dbReference type="EMBL" id="HJH43327.1"/>
    </source>
</evidence>
<dbReference type="AlphaFoldDB" id="A0A9D2VJX8"/>
<reference evidence="4" key="1">
    <citation type="journal article" date="2021" name="PeerJ">
        <title>Extensive microbial diversity within the chicken gut microbiome revealed by metagenomics and culture.</title>
        <authorList>
            <person name="Gilroy R."/>
            <person name="Ravi A."/>
            <person name="Getino M."/>
            <person name="Pursley I."/>
            <person name="Horton D.L."/>
            <person name="Alikhan N.F."/>
            <person name="Baker D."/>
            <person name="Gharbi K."/>
            <person name="Hall N."/>
            <person name="Watson M."/>
            <person name="Adriaenssens E.M."/>
            <person name="Foster-Nyarko E."/>
            <person name="Jarju S."/>
            <person name="Secka A."/>
            <person name="Antonio M."/>
            <person name="Oren A."/>
            <person name="Chaudhuri R.R."/>
            <person name="La Ragione R."/>
            <person name="Hildebrand F."/>
            <person name="Pallen M.J."/>
        </authorList>
    </citation>
    <scope>NUCLEOTIDE SEQUENCE</scope>
    <source>
        <strain evidence="4">USAMLcec12-2067</strain>
    </source>
</reference>
<dbReference type="GO" id="GO:0006396">
    <property type="term" value="P:RNA processing"/>
    <property type="evidence" value="ECO:0007669"/>
    <property type="project" value="InterPro"/>
</dbReference>
<proteinExistence type="predicted"/>
<feature type="domain" description="tRNA/rRNA methyltransferase SpoU type" evidence="3">
    <location>
        <begin position="125"/>
        <end position="183"/>
    </location>
</feature>
<dbReference type="InterPro" id="IPR029026">
    <property type="entry name" value="tRNA_m1G_MTases_N"/>
</dbReference>
<evidence type="ECO:0000256" key="1">
    <source>
        <dbReference type="ARBA" id="ARBA00022603"/>
    </source>
</evidence>
<dbReference type="GO" id="GO:0008173">
    <property type="term" value="F:RNA methyltransferase activity"/>
    <property type="evidence" value="ECO:0007669"/>
    <property type="project" value="InterPro"/>
</dbReference>
<dbReference type="GO" id="GO:0032259">
    <property type="term" value="P:methylation"/>
    <property type="evidence" value="ECO:0007669"/>
    <property type="project" value="UniProtKB-KW"/>
</dbReference>
<dbReference type="PANTHER" id="PTHR43191">
    <property type="entry name" value="RRNA METHYLTRANSFERASE 3"/>
    <property type="match status" value="1"/>
</dbReference>
<keyword evidence="1 4" id="KW-0489">Methyltransferase</keyword>
<dbReference type="Gene3D" id="3.30.1330.30">
    <property type="match status" value="1"/>
</dbReference>